<organism evidence="2 3">
    <name type="scientific">Streptomyces caniscabiei</name>
    <dbReference type="NCBI Taxonomy" id="2746961"/>
    <lineage>
        <taxon>Bacteria</taxon>
        <taxon>Bacillati</taxon>
        <taxon>Actinomycetota</taxon>
        <taxon>Actinomycetes</taxon>
        <taxon>Kitasatosporales</taxon>
        <taxon>Streptomycetaceae</taxon>
        <taxon>Streptomyces</taxon>
    </lineage>
</organism>
<dbReference type="InterPro" id="IPR029063">
    <property type="entry name" value="SAM-dependent_MTases_sf"/>
</dbReference>
<dbReference type="GO" id="GO:0032259">
    <property type="term" value="P:methylation"/>
    <property type="evidence" value="ECO:0007669"/>
    <property type="project" value="UniProtKB-KW"/>
</dbReference>
<evidence type="ECO:0000313" key="2">
    <source>
        <dbReference type="EMBL" id="MDX3039457.1"/>
    </source>
</evidence>
<keyword evidence="2" id="KW-0489">Methyltransferase</keyword>
<comment type="caution">
    <text evidence="2">The sequence shown here is derived from an EMBL/GenBank/DDBJ whole genome shotgun (WGS) entry which is preliminary data.</text>
</comment>
<evidence type="ECO:0000313" key="3">
    <source>
        <dbReference type="Proteomes" id="UP001282474"/>
    </source>
</evidence>
<proteinExistence type="predicted"/>
<dbReference type="Pfam" id="PF08241">
    <property type="entry name" value="Methyltransf_11"/>
    <property type="match status" value="1"/>
</dbReference>
<name>A0ABU4MQX2_9ACTN</name>
<sequence length="146" mass="16116">MTSIEIGGGHLVQAGWTNLDPTHGVGDWKRPAQVVPWPAADGSVHAIRASHVMEHIPAGQPRIDVMNEAHRVLKPGGVFEIRVPNALSGTWHAFADPTHVSFWCIPSFHYFDGSFAANADYGIKHWTTHELLIQGDNEILWKGTPR</sequence>
<evidence type="ECO:0000259" key="1">
    <source>
        <dbReference type="Pfam" id="PF08241"/>
    </source>
</evidence>
<dbReference type="RefSeq" id="WP_193382578.1">
    <property type="nucleotide sequence ID" value="NZ_JABXWJ010000013.1"/>
</dbReference>
<dbReference type="SUPFAM" id="SSF53335">
    <property type="entry name" value="S-adenosyl-L-methionine-dependent methyltransferases"/>
    <property type="match status" value="1"/>
</dbReference>
<dbReference type="InterPro" id="IPR013216">
    <property type="entry name" value="Methyltransf_11"/>
</dbReference>
<reference evidence="2 3" key="1">
    <citation type="journal article" date="2023" name="Microb. Genom.">
        <title>Mesoterricola silvestris gen. nov., sp. nov., Mesoterricola sediminis sp. nov., Geothrix oryzae sp. nov., Geothrix edaphica sp. nov., Geothrix rubra sp. nov., and Geothrix limicola sp. nov., six novel members of Acidobacteriota isolated from soils.</title>
        <authorList>
            <person name="Weisberg A.J."/>
            <person name="Pearce E."/>
            <person name="Kramer C.G."/>
            <person name="Chang J.H."/>
            <person name="Clarke C.R."/>
        </authorList>
    </citation>
    <scope>NUCLEOTIDE SEQUENCE [LARGE SCALE GENOMIC DNA]</scope>
    <source>
        <strain evidence="2 3">NE20-4-1</strain>
    </source>
</reference>
<keyword evidence="3" id="KW-1185">Reference proteome</keyword>
<dbReference type="Gene3D" id="3.40.50.150">
    <property type="entry name" value="Vaccinia Virus protein VP39"/>
    <property type="match status" value="1"/>
</dbReference>
<dbReference type="Proteomes" id="UP001282474">
    <property type="component" value="Unassembled WGS sequence"/>
</dbReference>
<feature type="domain" description="Methyltransferase type 11" evidence="1">
    <location>
        <begin position="38"/>
        <end position="79"/>
    </location>
</feature>
<accession>A0ABU4MQX2</accession>
<gene>
    <name evidence="2" type="ORF">PV383_20065</name>
</gene>
<keyword evidence="2" id="KW-0808">Transferase</keyword>
<dbReference type="GO" id="GO:0008168">
    <property type="term" value="F:methyltransferase activity"/>
    <property type="evidence" value="ECO:0007669"/>
    <property type="project" value="UniProtKB-KW"/>
</dbReference>
<protein>
    <submittedName>
        <fullName evidence="2">Class I SAM-dependent methyltransferase</fullName>
    </submittedName>
</protein>
<dbReference type="EMBL" id="JARAWJ010000014">
    <property type="protein sequence ID" value="MDX3039457.1"/>
    <property type="molecule type" value="Genomic_DNA"/>
</dbReference>